<dbReference type="EMBL" id="QEWH01000006">
    <property type="protein sequence ID" value="RBA50031.1"/>
    <property type="molecule type" value="Genomic_DNA"/>
</dbReference>
<evidence type="ECO:0000313" key="2">
    <source>
        <dbReference type="Proteomes" id="UP000253688"/>
    </source>
</evidence>
<protein>
    <submittedName>
        <fullName evidence="1">Cytoplasmic protein</fullName>
    </submittedName>
</protein>
<accession>A0A365PMS6</accession>
<name>A0A365PMS6_ACIJU</name>
<sequence>MNNFDQTDVVKAHKSSSYHRHILRDSAFCGCFYCLDIFDYKNIQDWCDDANTALCPSCGIDAVIGLKSNDLITQEFLKAMQKYWF</sequence>
<organism evidence="1 2">
    <name type="scientific">Acinetobacter junii</name>
    <dbReference type="NCBI Taxonomy" id="40215"/>
    <lineage>
        <taxon>Bacteria</taxon>
        <taxon>Pseudomonadati</taxon>
        <taxon>Pseudomonadota</taxon>
        <taxon>Gammaproteobacteria</taxon>
        <taxon>Moraxellales</taxon>
        <taxon>Moraxellaceae</taxon>
        <taxon>Acinetobacter</taxon>
    </lineage>
</organism>
<dbReference type="AlphaFoldDB" id="A0A365PMS6"/>
<evidence type="ECO:0000313" key="1">
    <source>
        <dbReference type="EMBL" id="RBA50031.1"/>
    </source>
</evidence>
<comment type="caution">
    <text evidence="1">The sequence shown here is derived from an EMBL/GenBank/DDBJ whole genome shotgun (WGS) entry which is preliminary data.</text>
</comment>
<reference evidence="1 2" key="1">
    <citation type="submission" date="2018-04" db="EMBL/GenBank/DDBJ databases">
        <title>Acinetobacter junii Genome sequencing and assembly.</title>
        <authorList>
            <person name="Su J."/>
            <person name="Rensing C."/>
            <person name="Mazhar H.S."/>
        </authorList>
    </citation>
    <scope>NUCLEOTIDE SEQUENCE [LARGE SCALE GENOMIC DNA]</scope>
    <source>
        <strain evidence="1 2">SC22</strain>
    </source>
</reference>
<dbReference type="RefSeq" id="WP_112987303.1">
    <property type="nucleotide sequence ID" value="NZ_CP131470.1"/>
</dbReference>
<dbReference type="Proteomes" id="UP000253688">
    <property type="component" value="Unassembled WGS sequence"/>
</dbReference>
<gene>
    <name evidence="1" type="ORF">DC346_01300</name>
</gene>
<proteinExistence type="predicted"/>